<reference evidence="12" key="1">
    <citation type="journal article" date="2019" name="Int. J. Syst. Evol. Microbiol.">
        <title>The Global Catalogue of Microorganisms (GCM) 10K type strain sequencing project: providing services to taxonomists for standard genome sequencing and annotation.</title>
        <authorList>
            <consortium name="The Broad Institute Genomics Platform"/>
            <consortium name="The Broad Institute Genome Sequencing Center for Infectious Disease"/>
            <person name="Wu L."/>
            <person name="Ma J."/>
        </authorList>
    </citation>
    <scope>NUCLEOTIDE SEQUENCE [LARGE SCALE GENOMIC DNA]</scope>
    <source>
        <strain evidence="12">JCM 18015</strain>
    </source>
</reference>
<name>A0ABP9KRX9_9RHOB</name>
<comment type="similarity">
    <text evidence="2">Belongs to the YkuD family.</text>
</comment>
<evidence type="ECO:0000256" key="3">
    <source>
        <dbReference type="ARBA" id="ARBA00022676"/>
    </source>
</evidence>
<organism evidence="11 12">
    <name type="scientific">[Roseibacterium] beibuensis</name>
    <dbReference type="NCBI Taxonomy" id="1193142"/>
    <lineage>
        <taxon>Bacteria</taxon>
        <taxon>Pseudomonadati</taxon>
        <taxon>Pseudomonadota</taxon>
        <taxon>Alphaproteobacteria</taxon>
        <taxon>Rhodobacterales</taxon>
        <taxon>Roseobacteraceae</taxon>
        <taxon>Roseicyclus</taxon>
    </lineage>
</organism>
<comment type="caution">
    <text evidence="11">The sequence shown here is derived from an EMBL/GenBank/DDBJ whole genome shotgun (WGS) entry which is preliminary data.</text>
</comment>
<dbReference type="Gene3D" id="2.40.440.10">
    <property type="entry name" value="L,D-transpeptidase catalytic domain-like"/>
    <property type="match status" value="1"/>
</dbReference>
<evidence type="ECO:0000256" key="9">
    <source>
        <dbReference type="PROSITE-ProRule" id="PRU01373"/>
    </source>
</evidence>
<proteinExistence type="inferred from homology"/>
<dbReference type="PROSITE" id="PS51257">
    <property type="entry name" value="PROKAR_LIPOPROTEIN"/>
    <property type="match status" value="1"/>
</dbReference>
<feature type="active site" description="Nucleophile" evidence="9">
    <location>
        <position position="198"/>
    </location>
</feature>
<feature type="active site" description="Proton donor/acceptor" evidence="9">
    <location>
        <position position="182"/>
    </location>
</feature>
<dbReference type="Pfam" id="PF03734">
    <property type="entry name" value="YkuD"/>
    <property type="match status" value="1"/>
</dbReference>
<keyword evidence="3" id="KW-0328">Glycosyltransferase</keyword>
<keyword evidence="5" id="KW-0378">Hydrolase</keyword>
<dbReference type="PANTHER" id="PTHR30582:SF24">
    <property type="entry name" value="L,D-TRANSPEPTIDASE ERFK_SRFK-RELATED"/>
    <property type="match status" value="1"/>
</dbReference>
<comment type="pathway">
    <text evidence="1 9">Cell wall biogenesis; peptidoglycan biosynthesis.</text>
</comment>
<keyword evidence="4" id="KW-0808">Transferase</keyword>
<feature type="domain" description="L,D-TPase catalytic" evidence="10">
    <location>
        <begin position="83"/>
        <end position="222"/>
    </location>
</feature>
<evidence type="ECO:0000256" key="4">
    <source>
        <dbReference type="ARBA" id="ARBA00022679"/>
    </source>
</evidence>
<dbReference type="RefSeq" id="WP_259547238.1">
    <property type="nucleotide sequence ID" value="NZ_BAABHW010000001.1"/>
</dbReference>
<dbReference type="PANTHER" id="PTHR30582">
    <property type="entry name" value="L,D-TRANSPEPTIDASE"/>
    <property type="match status" value="1"/>
</dbReference>
<dbReference type="Proteomes" id="UP001499910">
    <property type="component" value="Unassembled WGS sequence"/>
</dbReference>
<keyword evidence="8 9" id="KW-0961">Cell wall biogenesis/degradation</keyword>
<dbReference type="PROSITE" id="PS52029">
    <property type="entry name" value="LD_TPASE"/>
    <property type="match status" value="1"/>
</dbReference>
<evidence type="ECO:0000256" key="5">
    <source>
        <dbReference type="ARBA" id="ARBA00022801"/>
    </source>
</evidence>
<protein>
    <submittedName>
        <fullName evidence="11">L,D-transpeptidase</fullName>
    </submittedName>
</protein>
<evidence type="ECO:0000313" key="11">
    <source>
        <dbReference type="EMBL" id="GAA5064687.1"/>
    </source>
</evidence>
<evidence type="ECO:0000256" key="8">
    <source>
        <dbReference type="ARBA" id="ARBA00023316"/>
    </source>
</evidence>
<evidence type="ECO:0000256" key="2">
    <source>
        <dbReference type="ARBA" id="ARBA00005992"/>
    </source>
</evidence>
<dbReference type="InterPro" id="IPR038063">
    <property type="entry name" value="Transpep_catalytic_dom"/>
</dbReference>
<dbReference type="EMBL" id="BAABHW010000001">
    <property type="protein sequence ID" value="GAA5064687.1"/>
    <property type="molecule type" value="Genomic_DNA"/>
</dbReference>
<evidence type="ECO:0000256" key="6">
    <source>
        <dbReference type="ARBA" id="ARBA00022960"/>
    </source>
</evidence>
<evidence type="ECO:0000256" key="1">
    <source>
        <dbReference type="ARBA" id="ARBA00004752"/>
    </source>
</evidence>
<keyword evidence="7 9" id="KW-0573">Peptidoglycan synthesis</keyword>
<keyword evidence="12" id="KW-1185">Reference proteome</keyword>
<dbReference type="CDD" id="cd16913">
    <property type="entry name" value="YkuD_like"/>
    <property type="match status" value="1"/>
</dbReference>
<gene>
    <name evidence="11" type="ORF">GCM10023209_01440</name>
</gene>
<keyword evidence="6 9" id="KW-0133">Cell shape</keyword>
<evidence type="ECO:0000256" key="7">
    <source>
        <dbReference type="ARBA" id="ARBA00022984"/>
    </source>
</evidence>
<evidence type="ECO:0000313" key="12">
    <source>
        <dbReference type="Proteomes" id="UP001499910"/>
    </source>
</evidence>
<evidence type="ECO:0000259" key="10">
    <source>
        <dbReference type="PROSITE" id="PS52029"/>
    </source>
</evidence>
<sequence>MLTRRSFTFLSLASGLTACVQPQDNAVTRAESVSAVPPPPPMPEFYGAITDEPFPIPAIPPGSVRPELWRQEVANPWPERVRGTIVVDPDARLLFFLQSPDRAMRYGVSVGAQGFSWSGTARLQFRREWPRWKVPDSMIERQPELEPYSVANGGMDPGPGNPMGARALYLFQNGEDTLYRIHGGATPEGLGRAVSSGCIRMLDQDAIDLHDRAIHGADVIVFPSIQASDAPPLY</sequence>
<dbReference type="InterPro" id="IPR005490">
    <property type="entry name" value="LD_TPept_cat_dom"/>
</dbReference>
<dbReference type="InterPro" id="IPR050979">
    <property type="entry name" value="LD-transpeptidase"/>
</dbReference>
<accession>A0ABP9KRX9</accession>
<dbReference type="SUPFAM" id="SSF141523">
    <property type="entry name" value="L,D-transpeptidase catalytic domain-like"/>
    <property type="match status" value="1"/>
</dbReference>